<reference evidence="2 3" key="1">
    <citation type="submission" date="2018-03" db="EMBL/GenBank/DDBJ databases">
        <title>Whole genome sequencing of Histamine producing bacteria.</title>
        <authorList>
            <person name="Butler K."/>
        </authorList>
    </citation>
    <scope>NUCLEOTIDE SEQUENCE [LARGE SCALE GENOMIC DNA]</scope>
    <source>
        <strain evidence="2 3">Res.4.1</strain>
    </source>
</reference>
<dbReference type="GO" id="GO:0016491">
    <property type="term" value="F:oxidoreductase activity"/>
    <property type="evidence" value="ECO:0007669"/>
    <property type="project" value="UniProtKB-KW"/>
</dbReference>
<keyword evidence="1" id="KW-0560">Oxidoreductase</keyword>
<dbReference type="Pfam" id="PF14027">
    <property type="entry name" value="Questin_oxidase"/>
    <property type="match status" value="1"/>
</dbReference>
<evidence type="ECO:0000313" key="3">
    <source>
        <dbReference type="Proteomes" id="UP000240530"/>
    </source>
</evidence>
<proteinExistence type="predicted"/>
<dbReference type="EMBL" id="PYNS01000019">
    <property type="protein sequence ID" value="PSV09347.1"/>
    <property type="molecule type" value="Genomic_DNA"/>
</dbReference>
<dbReference type="InterPro" id="IPR025337">
    <property type="entry name" value="Questin_oxidase-like"/>
</dbReference>
<evidence type="ECO:0000313" key="2">
    <source>
        <dbReference type="EMBL" id="PSV09347.1"/>
    </source>
</evidence>
<gene>
    <name evidence="2" type="ORF">C0W93_15210</name>
</gene>
<comment type="caution">
    <text evidence="2">The sequence shown here is derived from an EMBL/GenBank/DDBJ whole genome shotgun (WGS) entry which is preliminary data.</text>
</comment>
<dbReference type="RefSeq" id="WP_107185600.1">
    <property type="nucleotide sequence ID" value="NZ_CP191469.1"/>
</dbReference>
<dbReference type="AlphaFoldDB" id="A0A2T3KSB4"/>
<name>A0A2T3KSB4_PHOLD</name>
<evidence type="ECO:0008006" key="4">
    <source>
        <dbReference type="Google" id="ProtNLM"/>
    </source>
</evidence>
<organism evidence="2 3">
    <name type="scientific">Photobacterium leiognathi subsp. mandapamensis</name>
    <name type="common">Photobacterium mandapamensis</name>
    <dbReference type="NCBI Taxonomy" id="48408"/>
    <lineage>
        <taxon>Bacteria</taxon>
        <taxon>Pseudomonadati</taxon>
        <taxon>Pseudomonadota</taxon>
        <taxon>Gammaproteobacteria</taxon>
        <taxon>Vibrionales</taxon>
        <taxon>Vibrionaceae</taxon>
        <taxon>Photobacterium</taxon>
    </lineage>
</organism>
<evidence type="ECO:0000256" key="1">
    <source>
        <dbReference type="ARBA" id="ARBA00023002"/>
    </source>
</evidence>
<accession>A0A2T3KSB4</accession>
<dbReference type="Proteomes" id="UP000240530">
    <property type="component" value="Unassembled WGS sequence"/>
</dbReference>
<sequence>MKLSLLTNELISTGLKFQPTYQKGLTNHLPMTLVALDQMGAEDERLLGFYHQYITQLENVARNDAFLSQANKIEQLIERSGIDATLQQYLPKLIASFASQAFHCLIRLAYAVKSQQPREIAYSLAYWEQNYRPLAPLATTDSYNAAEQLKQLTQVLSTASFHADNISERINEVAKHPNYLKLAAVPCDITLESALQLIIKQYKTTNDFTLLHGITALHAFIELSPYFSDQTTALQWFWQSYTAAFATACHVFNHKSSQTSAPHLSWLETLSRGSLSHNDHTIKLIYSCSEIYKRYPFAELKQIAHQRIAQEGL</sequence>
<protein>
    <recommendedName>
        <fullName evidence="4">DUF4243 domain-containing protein</fullName>
    </recommendedName>
</protein>